<reference evidence="1" key="1">
    <citation type="submission" date="2018-05" db="EMBL/GenBank/DDBJ databases">
        <authorList>
            <person name="Lanie J.A."/>
            <person name="Ng W.-L."/>
            <person name="Kazmierczak K.M."/>
            <person name="Andrzejewski T.M."/>
            <person name="Davidsen T.M."/>
            <person name="Wayne K.J."/>
            <person name="Tettelin H."/>
            <person name="Glass J.I."/>
            <person name="Rusch D."/>
            <person name="Podicherti R."/>
            <person name="Tsui H.-C.T."/>
            <person name="Winkler M.E."/>
        </authorList>
    </citation>
    <scope>NUCLEOTIDE SEQUENCE</scope>
</reference>
<protein>
    <submittedName>
        <fullName evidence="1">Uncharacterized protein</fullName>
    </submittedName>
</protein>
<dbReference type="AlphaFoldDB" id="A0A382PI89"/>
<name>A0A382PI89_9ZZZZ</name>
<accession>A0A382PI89</accession>
<organism evidence="1">
    <name type="scientific">marine metagenome</name>
    <dbReference type="NCBI Taxonomy" id="408172"/>
    <lineage>
        <taxon>unclassified sequences</taxon>
        <taxon>metagenomes</taxon>
        <taxon>ecological metagenomes</taxon>
    </lineage>
</organism>
<feature type="non-terminal residue" evidence="1">
    <location>
        <position position="185"/>
    </location>
</feature>
<dbReference type="EMBL" id="UINC01106772">
    <property type="protein sequence ID" value="SVC71662.1"/>
    <property type="molecule type" value="Genomic_DNA"/>
</dbReference>
<proteinExistence type="predicted"/>
<sequence>MGFGMLCKGVVLAQEKTYLKRQSTDHFPTTTIKIGERSVTVKQISGLQDLLSAEKFLKKETGLDIENSIKKPGFQTFNAEPPDEIYENETITTDSPYINAEAVSNSSIFEAVSGADVPYHFYNTKYFTNSGTFKISNNFDYRTYETYKNLLGQYDVDPHTAKVFENKQGALLESDAPDIVNSYIR</sequence>
<evidence type="ECO:0000313" key="1">
    <source>
        <dbReference type="EMBL" id="SVC71662.1"/>
    </source>
</evidence>
<gene>
    <name evidence="1" type="ORF">METZ01_LOCUS324516</name>
</gene>